<sequence>MSNAGVGSDGLVRVDMFHLWTLAEQDLLNENVPYRLRDTGQGLNRVQPPPKTSRMMHAILNRAQRSIGSWVGSSVIHMGDHNVPNALMFIGKASIVPSPSATLTHPPRRQVLAGLPHPPPDLQHARADPRASPRTPRCGRTSTTEWGSPDGLARDILADFFRHGFDDSGAGNYLDAGSCIDGRLTSAWNWCSTLEKKRFFPVFLLTGFIGFDGDW</sequence>
<accession>A0ACC1NJT3</accession>
<comment type="caution">
    <text evidence="1">The sequence shown here is derived from an EMBL/GenBank/DDBJ whole genome shotgun (WGS) entry which is preliminary data.</text>
</comment>
<keyword evidence="2" id="KW-1185">Reference proteome</keyword>
<evidence type="ECO:0000313" key="1">
    <source>
        <dbReference type="EMBL" id="KAJ2978861.1"/>
    </source>
</evidence>
<reference evidence="1" key="1">
    <citation type="submission" date="2022-08" db="EMBL/GenBank/DDBJ databases">
        <title>Genome Sequence of Pycnoporus sanguineus.</title>
        <authorList>
            <person name="Buettner E."/>
        </authorList>
    </citation>
    <scope>NUCLEOTIDE SEQUENCE</scope>
    <source>
        <strain evidence="1">CG-C14</strain>
    </source>
</reference>
<gene>
    <name evidence="1" type="ORF">NUW54_g11230</name>
</gene>
<organism evidence="1 2">
    <name type="scientific">Trametes sanguinea</name>
    <dbReference type="NCBI Taxonomy" id="158606"/>
    <lineage>
        <taxon>Eukaryota</taxon>
        <taxon>Fungi</taxon>
        <taxon>Dikarya</taxon>
        <taxon>Basidiomycota</taxon>
        <taxon>Agaricomycotina</taxon>
        <taxon>Agaricomycetes</taxon>
        <taxon>Polyporales</taxon>
        <taxon>Polyporaceae</taxon>
        <taxon>Trametes</taxon>
    </lineage>
</organism>
<dbReference type="EMBL" id="JANSHE010004309">
    <property type="protein sequence ID" value="KAJ2978861.1"/>
    <property type="molecule type" value="Genomic_DNA"/>
</dbReference>
<name>A0ACC1NJT3_9APHY</name>
<dbReference type="Proteomes" id="UP001144978">
    <property type="component" value="Unassembled WGS sequence"/>
</dbReference>
<proteinExistence type="predicted"/>
<evidence type="ECO:0000313" key="2">
    <source>
        <dbReference type="Proteomes" id="UP001144978"/>
    </source>
</evidence>
<protein>
    <submittedName>
        <fullName evidence="1">Uncharacterized protein</fullName>
    </submittedName>
</protein>